<comment type="caution">
    <text evidence="7">The sequence shown here is derived from an EMBL/GenBank/DDBJ whole genome shotgun (WGS) entry which is preliminary data.</text>
</comment>
<keyword evidence="2 7" id="KW-0418">Kinase</keyword>
<feature type="transmembrane region" description="Helical" evidence="4">
    <location>
        <begin position="32"/>
        <end position="56"/>
    </location>
</feature>
<evidence type="ECO:0000259" key="6">
    <source>
        <dbReference type="Pfam" id="PF07730"/>
    </source>
</evidence>
<keyword evidence="4" id="KW-0812">Transmembrane</keyword>
<dbReference type="PANTHER" id="PTHR24421">
    <property type="entry name" value="NITRATE/NITRITE SENSOR PROTEIN NARX-RELATED"/>
    <property type="match status" value="1"/>
</dbReference>
<feature type="transmembrane region" description="Helical" evidence="4">
    <location>
        <begin position="86"/>
        <end position="104"/>
    </location>
</feature>
<accession>A0A8J3IS97</accession>
<dbReference type="GO" id="GO:0046983">
    <property type="term" value="F:protein dimerization activity"/>
    <property type="evidence" value="ECO:0007669"/>
    <property type="project" value="InterPro"/>
</dbReference>
<gene>
    <name evidence="7" type="ORF">KSF_111620</name>
</gene>
<evidence type="ECO:0000313" key="7">
    <source>
        <dbReference type="EMBL" id="GHP01115.1"/>
    </source>
</evidence>
<dbReference type="RefSeq" id="WP_220211679.1">
    <property type="nucleotide sequence ID" value="NZ_BNJK01000004.1"/>
</dbReference>
<dbReference type="GO" id="GO:0000155">
    <property type="term" value="F:phosphorelay sensor kinase activity"/>
    <property type="evidence" value="ECO:0007669"/>
    <property type="project" value="InterPro"/>
</dbReference>
<protein>
    <submittedName>
        <fullName evidence="7">Histidine kinase</fullName>
    </submittedName>
</protein>
<dbReference type="InterPro" id="IPR003594">
    <property type="entry name" value="HATPase_dom"/>
</dbReference>
<evidence type="ECO:0000256" key="3">
    <source>
        <dbReference type="ARBA" id="ARBA00023012"/>
    </source>
</evidence>
<dbReference type="Pfam" id="PF02518">
    <property type="entry name" value="HATPase_c"/>
    <property type="match status" value="1"/>
</dbReference>
<dbReference type="CDD" id="cd16917">
    <property type="entry name" value="HATPase_UhpB-NarQ-NarX-like"/>
    <property type="match status" value="1"/>
</dbReference>
<keyword evidence="4" id="KW-0472">Membrane</keyword>
<evidence type="ECO:0000313" key="8">
    <source>
        <dbReference type="Proteomes" id="UP000597444"/>
    </source>
</evidence>
<feature type="transmembrane region" description="Helical" evidence="4">
    <location>
        <begin position="7"/>
        <end position="26"/>
    </location>
</feature>
<dbReference type="PANTHER" id="PTHR24421:SF62">
    <property type="entry name" value="SENSORY TRANSDUCTION HISTIDINE KINASE"/>
    <property type="match status" value="1"/>
</dbReference>
<organism evidence="7 8">
    <name type="scientific">Reticulibacter mediterranei</name>
    <dbReference type="NCBI Taxonomy" id="2778369"/>
    <lineage>
        <taxon>Bacteria</taxon>
        <taxon>Bacillati</taxon>
        <taxon>Chloroflexota</taxon>
        <taxon>Ktedonobacteria</taxon>
        <taxon>Ktedonobacterales</taxon>
        <taxon>Reticulibacteraceae</taxon>
        <taxon>Reticulibacter</taxon>
    </lineage>
</organism>
<dbReference type="Gene3D" id="1.20.5.1930">
    <property type="match status" value="1"/>
</dbReference>
<dbReference type="InterPro" id="IPR011712">
    <property type="entry name" value="Sig_transdc_His_kin_sub3_dim/P"/>
</dbReference>
<feature type="transmembrane region" description="Helical" evidence="4">
    <location>
        <begin position="63"/>
        <end position="80"/>
    </location>
</feature>
<evidence type="ECO:0000256" key="4">
    <source>
        <dbReference type="SAM" id="Phobius"/>
    </source>
</evidence>
<keyword evidence="8" id="KW-1185">Reference proteome</keyword>
<keyword evidence="1" id="KW-0808">Transferase</keyword>
<feature type="transmembrane region" description="Helical" evidence="4">
    <location>
        <begin position="111"/>
        <end position="129"/>
    </location>
</feature>
<feature type="domain" description="Signal transduction histidine kinase subgroup 3 dimerisation and phosphoacceptor" evidence="6">
    <location>
        <begin position="200"/>
        <end position="265"/>
    </location>
</feature>
<keyword evidence="3" id="KW-0902">Two-component regulatory system</keyword>
<name>A0A8J3IS97_9CHLR</name>
<dbReference type="Pfam" id="PF07730">
    <property type="entry name" value="HisKA_3"/>
    <property type="match status" value="1"/>
</dbReference>
<sequence length="423" mass="47398">MKRHIRLLSWFCVFWLGSVIIYWNIWSWNFTSAPVILHILVTLTILIHLGIYWFGFSRETGRAMQWFSLCVQAVLILALTQMTRLAIMPLVLSPLLFIAATVMLKQIRSMLIFLGSFLLSTYLFMQMGGPPRDWSDIWGGGYAPGVGFLGLFFLLILLFYVQQAQQAHEHTLALLHQLDTAHAQLSAYALRAEELTVINERQRIARDLHDTFIQGVTGLVMQLEVVRTQLQRQKVAQAQELLEQVIEAAGDALADARCAIGNLRTGHIRPDDLVEIVQEEISRFTAATDIPCHATIIALANTPAPCCEHVLRAICEGLTNVARHACAETVWMQATCNHEILTVEVRDDGIGFDPETLNTRDGYYGLIGMRERASLIGGHLELISADGVGTTLRLSIPLHCTLPQKSEEEVWLNPFALSSQMII</sequence>
<dbReference type="Proteomes" id="UP000597444">
    <property type="component" value="Unassembled WGS sequence"/>
</dbReference>
<keyword evidence="4" id="KW-1133">Transmembrane helix</keyword>
<evidence type="ECO:0000259" key="5">
    <source>
        <dbReference type="Pfam" id="PF02518"/>
    </source>
</evidence>
<dbReference type="InterPro" id="IPR050482">
    <property type="entry name" value="Sensor_HK_TwoCompSys"/>
</dbReference>
<dbReference type="InterPro" id="IPR036890">
    <property type="entry name" value="HATPase_C_sf"/>
</dbReference>
<dbReference type="GO" id="GO:0016020">
    <property type="term" value="C:membrane"/>
    <property type="evidence" value="ECO:0007669"/>
    <property type="project" value="InterPro"/>
</dbReference>
<evidence type="ECO:0000256" key="2">
    <source>
        <dbReference type="ARBA" id="ARBA00022777"/>
    </source>
</evidence>
<reference evidence="7" key="1">
    <citation type="submission" date="2020-10" db="EMBL/GenBank/DDBJ databases">
        <title>Taxonomic study of unclassified bacteria belonging to the class Ktedonobacteria.</title>
        <authorList>
            <person name="Yabe S."/>
            <person name="Wang C.M."/>
            <person name="Zheng Y."/>
            <person name="Sakai Y."/>
            <person name="Cavaletti L."/>
            <person name="Monciardini P."/>
            <person name="Donadio S."/>
        </authorList>
    </citation>
    <scope>NUCLEOTIDE SEQUENCE</scope>
    <source>
        <strain evidence="7">ID150040</strain>
    </source>
</reference>
<feature type="transmembrane region" description="Helical" evidence="4">
    <location>
        <begin position="141"/>
        <end position="161"/>
    </location>
</feature>
<dbReference type="EMBL" id="BNJK01000004">
    <property type="protein sequence ID" value="GHP01115.1"/>
    <property type="molecule type" value="Genomic_DNA"/>
</dbReference>
<proteinExistence type="predicted"/>
<dbReference type="Gene3D" id="3.30.565.10">
    <property type="entry name" value="Histidine kinase-like ATPase, C-terminal domain"/>
    <property type="match status" value="1"/>
</dbReference>
<feature type="domain" description="Histidine kinase/HSP90-like ATPase" evidence="5">
    <location>
        <begin position="310"/>
        <end position="398"/>
    </location>
</feature>
<dbReference type="SUPFAM" id="SSF55874">
    <property type="entry name" value="ATPase domain of HSP90 chaperone/DNA topoisomerase II/histidine kinase"/>
    <property type="match status" value="1"/>
</dbReference>
<dbReference type="AlphaFoldDB" id="A0A8J3IS97"/>
<evidence type="ECO:0000256" key="1">
    <source>
        <dbReference type="ARBA" id="ARBA00022679"/>
    </source>
</evidence>